<dbReference type="Proteomes" id="UP000265520">
    <property type="component" value="Unassembled WGS sequence"/>
</dbReference>
<evidence type="ECO:0000313" key="2">
    <source>
        <dbReference type="Proteomes" id="UP000265520"/>
    </source>
</evidence>
<keyword evidence="2" id="KW-1185">Reference proteome</keyword>
<sequence length="30" mass="3372">DSEAVKPLKVFRGSEAVKHLRVSDVLKYSL</sequence>
<evidence type="ECO:0000313" key="1">
    <source>
        <dbReference type="EMBL" id="MCI52954.1"/>
    </source>
</evidence>
<dbReference type="EMBL" id="LXQA010455504">
    <property type="protein sequence ID" value="MCI52954.1"/>
    <property type="molecule type" value="Genomic_DNA"/>
</dbReference>
<protein>
    <submittedName>
        <fullName evidence="1">Uncharacterized protein</fullName>
    </submittedName>
</protein>
<reference evidence="1 2" key="1">
    <citation type="journal article" date="2018" name="Front. Plant Sci.">
        <title>Red Clover (Trifolium pratense) and Zigzag Clover (T. medium) - A Picture of Genomic Similarities and Differences.</title>
        <authorList>
            <person name="Dluhosova J."/>
            <person name="Istvanek J."/>
            <person name="Nedelnik J."/>
            <person name="Repkova J."/>
        </authorList>
    </citation>
    <scope>NUCLEOTIDE SEQUENCE [LARGE SCALE GENOMIC DNA]</scope>
    <source>
        <strain evidence="2">cv. 10/8</strain>
        <tissue evidence="1">Leaf</tissue>
    </source>
</reference>
<dbReference type="AlphaFoldDB" id="A0A392SXK8"/>
<name>A0A392SXK8_9FABA</name>
<feature type="non-terminal residue" evidence="1">
    <location>
        <position position="1"/>
    </location>
</feature>
<accession>A0A392SXK8</accession>
<organism evidence="1 2">
    <name type="scientific">Trifolium medium</name>
    <dbReference type="NCBI Taxonomy" id="97028"/>
    <lineage>
        <taxon>Eukaryota</taxon>
        <taxon>Viridiplantae</taxon>
        <taxon>Streptophyta</taxon>
        <taxon>Embryophyta</taxon>
        <taxon>Tracheophyta</taxon>
        <taxon>Spermatophyta</taxon>
        <taxon>Magnoliopsida</taxon>
        <taxon>eudicotyledons</taxon>
        <taxon>Gunneridae</taxon>
        <taxon>Pentapetalae</taxon>
        <taxon>rosids</taxon>
        <taxon>fabids</taxon>
        <taxon>Fabales</taxon>
        <taxon>Fabaceae</taxon>
        <taxon>Papilionoideae</taxon>
        <taxon>50 kb inversion clade</taxon>
        <taxon>NPAAA clade</taxon>
        <taxon>Hologalegina</taxon>
        <taxon>IRL clade</taxon>
        <taxon>Trifolieae</taxon>
        <taxon>Trifolium</taxon>
    </lineage>
</organism>
<comment type="caution">
    <text evidence="1">The sequence shown here is derived from an EMBL/GenBank/DDBJ whole genome shotgun (WGS) entry which is preliminary data.</text>
</comment>
<proteinExistence type="predicted"/>